<dbReference type="InterPro" id="IPR018490">
    <property type="entry name" value="cNMP-bd_dom_sf"/>
</dbReference>
<dbReference type="InterPro" id="IPR036305">
    <property type="entry name" value="RGS_sf"/>
</dbReference>
<dbReference type="PRINTS" id="PR01301">
    <property type="entry name" value="RGSPROTEIN"/>
</dbReference>
<dbReference type="PANTHER" id="PTHR23011">
    <property type="entry name" value="CYCLIC NUCLEOTIDE-BINDING DOMAIN CONTAINING PROTEIN"/>
    <property type="match status" value="1"/>
</dbReference>
<dbReference type="Pfam" id="PF00615">
    <property type="entry name" value="RGS"/>
    <property type="match status" value="1"/>
</dbReference>
<dbReference type="AlphaFoldDB" id="A0A7S2KVM8"/>
<dbReference type="PROSITE" id="PS50042">
    <property type="entry name" value="CNMP_BINDING_3"/>
    <property type="match status" value="2"/>
</dbReference>
<gene>
    <name evidence="3" type="ORF">LDAN0321_LOCUS11995</name>
</gene>
<dbReference type="SMART" id="SM00100">
    <property type="entry name" value="cNMP"/>
    <property type="match status" value="2"/>
</dbReference>
<dbReference type="Gene3D" id="1.10.167.10">
    <property type="entry name" value="Regulator of G-protein Signalling 4, domain 2"/>
    <property type="match status" value="1"/>
</dbReference>
<proteinExistence type="predicted"/>
<name>A0A7S2KVM8_9STRA</name>
<dbReference type="InterPro" id="IPR018488">
    <property type="entry name" value="cNMP-bd_CS"/>
</dbReference>
<dbReference type="SUPFAM" id="SSF48097">
    <property type="entry name" value="Regulator of G-protein signaling, RGS"/>
    <property type="match status" value="1"/>
</dbReference>
<feature type="domain" description="RGS" evidence="2">
    <location>
        <begin position="489"/>
        <end position="609"/>
    </location>
</feature>
<evidence type="ECO:0000313" key="3">
    <source>
        <dbReference type="EMBL" id="CAD9586597.1"/>
    </source>
</evidence>
<sequence>MGGSCSVQKILPLKHSSVPLGERVKYFQHTPFFLMMSDTKLNELASCFPRALKVGPDQPVEVGNDDIFVIATGELKLSTSIPNECTKLESSGYLCRKRPGDIVTKMSTQNDVKRKSSLGTSQKLQAMMAEELTIVACSPTILLGVNQEKLQAFLQRNPLLSSPIKAITDTMIFDNLSKIPFLRDVKESQMSVLAAMCRYEAIDGDMTVFEEGTFGSKLYIILVGEVSVHAGSDPSTPTGKSRKARALRRSLELQSDPHDENNEATCVAKLGRGDYFGETSLLVNIPRTMTAKTKQRSLFLTVDKVDFENFLKVCSVKETVDRMMKNRMIQMLSSLGIPFFVGLPTEKLSSISNSVEIHEVDKGSVIFREGDVGDCFYIIFYGEVSIETTNLIHDNARSQRGDITDGVINDTAEEITACGPSVIDLGHYGPGKYFGEMALISESPRSATVIAREKTVLLSIEKQSFRDLFFSDESVLAEFLLRLLQERAELKHLLAHSKGAAVFRGYLKETLADENLEFWEKCNWFRDSKFESVQELREAAMKVFQVYCDEKAEKQVNISHDLRVSLKDRLDNTNLSLDMFVEAQLEIYKVMERDNYARFKGSPAFKSFFEQLGIVIR</sequence>
<dbReference type="PANTHER" id="PTHR23011:SF28">
    <property type="entry name" value="CYCLIC NUCLEOTIDE-BINDING DOMAIN CONTAINING PROTEIN"/>
    <property type="match status" value="1"/>
</dbReference>
<feature type="domain" description="Cyclic nucleotide-binding" evidence="1">
    <location>
        <begin position="339"/>
        <end position="486"/>
    </location>
</feature>
<dbReference type="SUPFAM" id="SSF51206">
    <property type="entry name" value="cAMP-binding domain-like"/>
    <property type="match status" value="2"/>
</dbReference>
<dbReference type="PROSITE" id="PS00889">
    <property type="entry name" value="CNMP_BINDING_2"/>
    <property type="match status" value="1"/>
</dbReference>
<dbReference type="InterPro" id="IPR044926">
    <property type="entry name" value="RGS_subdomain_2"/>
</dbReference>
<accession>A0A7S2KVM8</accession>
<dbReference type="Gene3D" id="2.60.120.10">
    <property type="entry name" value="Jelly Rolls"/>
    <property type="match status" value="3"/>
</dbReference>
<dbReference type="InterPro" id="IPR000595">
    <property type="entry name" value="cNMP-bd_dom"/>
</dbReference>
<protein>
    <recommendedName>
        <fullName evidence="4">Cyclic nucleotide-binding domain-containing protein</fullName>
    </recommendedName>
</protein>
<dbReference type="Pfam" id="PF00027">
    <property type="entry name" value="cNMP_binding"/>
    <property type="match status" value="2"/>
</dbReference>
<dbReference type="CDD" id="cd00038">
    <property type="entry name" value="CAP_ED"/>
    <property type="match status" value="2"/>
</dbReference>
<reference evidence="3" key="1">
    <citation type="submission" date="2021-01" db="EMBL/GenBank/DDBJ databases">
        <authorList>
            <person name="Corre E."/>
            <person name="Pelletier E."/>
            <person name="Niang G."/>
            <person name="Scheremetjew M."/>
            <person name="Finn R."/>
            <person name="Kale V."/>
            <person name="Holt S."/>
            <person name="Cochrane G."/>
            <person name="Meng A."/>
            <person name="Brown T."/>
            <person name="Cohen L."/>
        </authorList>
    </citation>
    <scope>NUCLEOTIDE SEQUENCE</scope>
    <source>
        <strain evidence="3">B650</strain>
    </source>
</reference>
<dbReference type="PROSITE" id="PS50132">
    <property type="entry name" value="RGS"/>
    <property type="match status" value="1"/>
</dbReference>
<evidence type="ECO:0000259" key="2">
    <source>
        <dbReference type="PROSITE" id="PS50132"/>
    </source>
</evidence>
<organism evidence="3">
    <name type="scientific">Leptocylindrus danicus</name>
    <dbReference type="NCBI Taxonomy" id="163516"/>
    <lineage>
        <taxon>Eukaryota</taxon>
        <taxon>Sar</taxon>
        <taxon>Stramenopiles</taxon>
        <taxon>Ochrophyta</taxon>
        <taxon>Bacillariophyta</taxon>
        <taxon>Coscinodiscophyceae</taxon>
        <taxon>Chaetocerotophycidae</taxon>
        <taxon>Leptocylindrales</taxon>
        <taxon>Leptocylindraceae</taxon>
        <taxon>Leptocylindrus</taxon>
    </lineage>
</organism>
<evidence type="ECO:0008006" key="4">
    <source>
        <dbReference type="Google" id="ProtNLM"/>
    </source>
</evidence>
<dbReference type="SMART" id="SM00315">
    <property type="entry name" value="RGS"/>
    <property type="match status" value="1"/>
</dbReference>
<evidence type="ECO:0000259" key="1">
    <source>
        <dbReference type="PROSITE" id="PS50042"/>
    </source>
</evidence>
<feature type="domain" description="Cyclic nucleotide-binding" evidence="1">
    <location>
        <begin position="181"/>
        <end position="311"/>
    </location>
</feature>
<dbReference type="EMBL" id="HBGY01018741">
    <property type="protein sequence ID" value="CAD9586597.1"/>
    <property type="molecule type" value="Transcribed_RNA"/>
</dbReference>
<dbReference type="InterPro" id="IPR016137">
    <property type="entry name" value="RGS"/>
</dbReference>
<dbReference type="InterPro" id="IPR014710">
    <property type="entry name" value="RmlC-like_jellyroll"/>
</dbReference>